<dbReference type="SUPFAM" id="SSF56672">
    <property type="entry name" value="DNA/RNA polymerases"/>
    <property type="match status" value="1"/>
</dbReference>
<evidence type="ECO:0000313" key="4">
    <source>
        <dbReference type="Proteomes" id="UP001054821"/>
    </source>
</evidence>
<gene>
    <name evidence="3" type="ORF">L3X38_010915</name>
</gene>
<dbReference type="AlphaFoldDB" id="A0AAD4WI23"/>
<proteinExistence type="predicted"/>
<dbReference type="EMBL" id="JAJFAZ020000002">
    <property type="protein sequence ID" value="KAI5343039.1"/>
    <property type="molecule type" value="Genomic_DNA"/>
</dbReference>
<name>A0AAD4WI23_PRUDU</name>
<reference evidence="3 4" key="1">
    <citation type="journal article" date="2022" name="G3 (Bethesda)">
        <title>Whole-genome sequence and methylome profiling of the almond [Prunus dulcis (Mill.) D.A. Webb] cultivar 'Nonpareil'.</title>
        <authorList>
            <person name="D'Amico-Willman K.M."/>
            <person name="Ouma W.Z."/>
            <person name="Meulia T."/>
            <person name="Sideli G.M."/>
            <person name="Gradziel T.M."/>
            <person name="Fresnedo-Ramirez J."/>
        </authorList>
    </citation>
    <scope>NUCLEOTIDE SEQUENCE [LARGE SCALE GENOMIC DNA]</scope>
    <source>
        <strain evidence="3">Clone GOH B32 T37-40</strain>
    </source>
</reference>
<dbReference type="Pfam" id="PF07727">
    <property type="entry name" value="RVT_2"/>
    <property type="match status" value="1"/>
</dbReference>
<feature type="compositionally biased region" description="Low complexity" evidence="1">
    <location>
        <begin position="20"/>
        <end position="36"/>
    </location>
</feature>
<dbReference type="InterPro" id="IPR013103">
    <property type="entry name" value="RVT_2"/>
</dbReference>
<evidence type="ECO:0000313" key="3">
    <source>
        <dbReference type="EMBL" id="KAI5343039.1"/>
    </source>
</evidence>
<comment type="caution">
    <text evidence="3">The sequence shown here is derived from an EMBL/GenBank/DDBJ whole genome shotgun (WGS) entry which is preliminary data.</text>
</comment>
<keyword evidence="4" id="KW-1185">Reference proteome</keyword>
<organism evidence="3 4">
    <name type="scientific">Prunus dulcis</name>
    <name type="common">Almond</name>
    <name type="synonym">Amygdalus dulcis</name>
    <dbReference type="NCBI Taxonomy" id="3755"/>
    <lineage>
        <taxon>Eukaryota</taxon>
        <taxon>Viridiplantae</taxon>
        <taxon>Streptophyta</taxon>
        <taxon>Embryophyta</taxon>
        <taxon>Tracheophyta</taxon>
        <taxon>Spermatophyta</taxon>
        <taxon>Magnoliopsida</taxon>
        <taxon>eudicotyledons</taxon>
        <taxon>Gunneridae</taxon>
        <taxon>Pentapetalae</taxon>
        <taxon>rosids</taxon>
        <taxon>fabids</taxon>
        <taxon>Rosales</taxon>
        <taxon>Rosaceae</taxon>
        <taxon>Amygdaloideae</taxon>
        <taxon>Amygdaleae</taxon>
        <taxon>Prunus</taxon>
    </lineage>
</organism>
<sequence length="292" mass="32585">MITIPPFATLSSDTTNTVITSSSPSPTSSSSSSTPPLLRRGVHQTKPPSFLQDFHVKAALPSRPAPSSSTNVVKSSGTTHSLSQFLSYDRLSSAHKSFTTHLTLLKEPTSFSQAITDPKWRDAIQHEISTLQANKTWTLMPLPTHKRPIGCEWVYKIKLKSDGTVERYKAWLVVKGYSQIKGVDYRETFVPVAKLVTVRVLLSIAALQGWHLHQLGMNNAFLHGDLDEDVYMTLPPGFGRKGETRVCKLNKSLYGLKQASRKWFLKLSTTLKAVGFHQIIVRLLIFRPKSSR</sequence>
<feature type="region of interest" description="Disordered" evidence="1">
    <location>
        <begin position="13"/>
        <end position="44"/>
    </location>
</feature>
<accession>A0AAD4WI23</accession>
<evidence type="ECO:0000256" key="1">
    <source>
        <dbReference type="SAM" id="MobiDB-lite"/>
    </source>
</evidence>
<dbReference type="InterPro" id="IPR043502">
    <property type="entry name" value="DNA/RNA_pol_sf"/>
</dbReference>
<evidence type="ECO:0000259" key="2">
    <source>
        <dbReference type="Pfam" id="PF07727"/>
    </source>
</evidence>
<feature type="domain" description="Reverse transcriptase Ty1/copia-type" evidence="2">
    <location>
        <begin position="134"/>
        <end position="283"/>
    </location>
</feature>
<protein>
    <recommendedName>
        <fullName evidence="2">Reverse transcriptase Ty1/copia-type domain-containing protein</fullName>
    </recommendedName>
</protein>
<dbReference type="Proteomes" id="UP001054821">
    <property type="component" value="Chromosome 2"/>
</dbReference>